<dbReference type="Pfam" id="PF13406">
    <property type="entry name" value="SLT_2"/>
    <property type="match status" value="1"/>
</dbReference>
<feature type="chain" id="PRO_5011452388" evidence="2">
    <location>
        <begin position="20"/>
        <end position="322"/>
    </location>
</feature>
<feature type="domain" description="Transglycosylase SLT" evidence="3">
    <location>
        <begin position="24"/>
        <end position="313"/>
    </location>
</feature>
<keyword evidence="5" id="KW-1185">Reference proteome</keyword>
<dbReference type="GeneID" id="99988053"/>
<dbReference type="SUPFAM" id="SSF53955">
    <property type="entry name" value="Lysozyme-like"/>
    <property type="match status" value="1"/>
</dbReference>
<keyword evidence="2" id="KW-0732">Signal</keyword>
<dbReference type="Proteomes" id="UP000199437">
    <property type="component" value="Unassembled WGS sequence"/>
</dbReference>
<dbReference type="GO" id="GO:0009253">
    <property type="term" value="P:peptidoglycan catabolic process"/>
    <property type="evidence" value="ECO:0007669"/>
    <property type="project" value="TreeGrafter"/>
</dbReference>
<gene>
    <name evidence="4" type="ORF">SAMN05216290_3377</name>
</gene>
<dbReference type="Gene3D" id="1.10.530.10">
    <property type="match status" value="1"/>
</dbReference>
<evidence type="ECO:0000256" key="1">
    <source>
        <dbReference type="PIRSR" id="PIRSR611757-1"/>
    </source>
</evidence>
<evidence type="ECO:0000313" key="5">
    <source>
        <dbReference type="Proteomes" id="UP000199437"/>
    </source>
</evidence>
<dbReference type="PANTHER" id="PTHR30163:SF9">
    <property type="entry name" value="MEMBRANE-BOUND LYTIC MUREIN TRANSGLYCOSYLASE B"/>
    <property type="match status" value="1"/>
</dbReference>
<name>A0A1I0RBM3_9BACT</name>
<evidence type="ECO:0000259" key="3">
    <source>
        <dbReference type="Pfam" id="PF13406"/>
    </source>
</evidence>
<dbReference type="GO" id="GO:0008933">
    <property type="term" value="F:peptidoglycan lytic transglycosylase activity"/>
    <property type="evidence" value="ECO:0007669"/>
    <property type="project" value="TreeGrafter"/>
</dbReference>
<dbReference type="AlphaFoldDB" id="A0A1I0RBM3"/>
<dbReference type="EMBL" id="FOIR01000003">
    <property type="protein sequence ID" value="SEW38060.1"/>
    <property type="molecule type" value="Genomic_DNA"/>
</dbReference>
<dbReference type="CDD" id="cd13399">
    <property type="entry name" value="Slt35-like"/>
    <property type="match status" value="1"/>
</dbReference>
<dbReference type="RefSeq" id="WP_090260043.1">
    <property type="nucleotide sequence ID" value="NZ_FOIR01000003.1"/>
</dbReference>
<dbReference type="InterPro" id="IPR011757">
    <property type="entry name" value="Lytic_transglycosylase_MltB"/>
</dbReference>
<reference evidence="5" key="1">
    <citation type="submission" date="2016-10" db="EMBL/GenBank/DDBJ databases">
        <authorList>
            <person name="Varghese N."/>
            <person name="Submissions S."/>
        </authorList>
    </citation>
    <scope>NUCLEOTIDE SEQUENCE [LARGE SCALE GENOMIC DNA]</scope>
    <source>
        <strain evidence="5">CGMCC 1.12402</strain>
    </source>
</reference>
<feature type="active site" evidence="1">
    <location>
        <position position="119"/>
    </location>
</feature>
<dbReference type="NCBIfam" id="TIGR02282">
    <property type="entry name" value="MltB"/>
    <property type="match status" value="1"/>
</dbReference>
<sequence length="322" mass="36382">MRILTLTALLFLSFFTLSAQVDKTAVEAFITSFAKEHNKTEAEIRAILDGATYKQDIIDKISKPAEGTMTWERYRKIFMTDERIEAGVKFWNEHKEALEKISDDTGVAKEVIIGIIGVETYFGRIKGSYKVLDALYTLGFGYPKRGKFFRSELEKYLILAETEGLDINSVQGSYAGAMGYSQFMPSSYIAYAKSYDEGTANLIDSPEDAMASVANYIKVHRWQTGAPVTTKAIFKRDIGKLNKQVLRPKNSLSDYTAIDIVPEDQIEGNPKATLIILESGEEKEHWFGFYNFYVITRYNHSKMYAMAVHQLGQAIKAKVEAQ</sequence>
<accession>A0A1I0RBM3</accession>
<dbReference type="InterPro" id="IPR043426">
    <property type="entry name" value="MltB-like"/>
</dbReference>
<protein>
    <submittedName>
        <fullName evidence="4">Membrane-bound lytic murein transglycosylase B</fullName>
    </submittedName>
</protein>
<evidence type="ECO:0000256" key="2">
    <source>
        <dbReference type="SAM" id="SignalP"/>
    </source>
</evidence>
<dbReference type="OrthoDB" id="9772911at2"/>
<dbReference type="Gene3D" id="1.10.8.350">
    <property type="entry name" value="Bacterial muramidase"/>
    <property type="match status" value="1"/>
</dbReference>
<evidence type="ECO:0000313" key="4">
    <source>
        <dbReference type="EMBL" id="SEW38060.1"/>
    </source>
</evidence>
<dbReference type="PANTHER" id="PTHR30163">
    <property type="entry name" value="MEMBRANE-BOUND LYTIC MUREIN TRANSGLYCOSYLASE B"/>
    <property type="match status" value="1"/>
</dbReference>
<organism evidence="4 5">
    <name type="scientific">Roseivirga pacifica</name>
    <dbReference type="NCBI Taxonomy" id="1267423"/>
    <lineage>
        <taxon>Bacteria</taxon>
        <taxon>Pseudomonadati</taxon>
        <taxon>Bacteroidota</taxon>
        <taxon>Cytophagia</taxon>
        <taxon>Cytophagales</taxon>
        <taxon>Roseivirgaceae</taxon>
        <taxon>Roseivirga</taxon>
    </lineage>
</organism>
<proteinExistence type="predicted"/>
<dbReference type="InterPro" id="IPR023346">
    <property type="entry name" value="Lysozyme-like_dom_sf"/>
</dbReference>
<dbReference type="InterPro" id="IPR031304">
    <property type="entry name" value="SLT_2"/>
</dbReference>
<feature type="signal peptide" evidence="2">
    <location>
        <begin position="1"/>
        <end position="19"/>
    </location>
</feature>
<dbReference type="STRING" id="1267423.SAMN05216290_3377"/>
<dbReference type="FunFam" id="1.10.8.350:FF:000001">
    <property type="entry name" value="Lytic murein transglycosylase B"/>
    <property type="match status" value="1"/>
</dbReference>